<dbReference type="EMBL" id="JACNJZ010000078">
    <property type="protein sequence ID" value="MBC8317253.1"/>
    <property type="molecule type" value="Genomic_DNA"/>
</dbReference>
<dbReference type="InterPro" id="IPR051925">
    <property type="entry name" value="RNA-binding_domain"/>
</dbReference>
<dbReference type="InterPro" id="IPR017924">
    <property type="entry name" value="RNA-binding_YhbY"/>
</dbReference>
<comment type="caution">
    <text evidence="4">The sequence shown here is derived from an EMBL/GenBank/DDBJ whole genome shotgun (WGS) entry which is preliminary data.</text>
</comment>
<proteinExistence type="predicted"/>
<dbReference type="SMART" id="SM01103">
    <property type="entry name" value="CRS1_YhbY"/>
    <property type="match status" value="1"/>
</dbReference>
<protein>
    <submittedName>
        <fullName evidence="4">Ribosome assembly RNA-binding protein YhbY</fullName>
    </submittedName>
</protein>
<dbReference type="SUPFAM" id="SSF75471">
    <property type="entry name" value="YhbY-like"/>
    <property type="match status" value="1"/>
</dbReference>
<dbReference type="PANTHER" id="PTHR40065">
    <property type="entry name" value="RNA-BINDING PROTEIN YHBY"/>
    <property type="match status" value="1"/>
</dbReference>
<dbReference type="GO" id="GO:0003723">
    <property type="term" value="F:RNA binding"/>
    <property type="evidence" value="ECO:0007669"/>
    <property type="project" value="UniProtKB-UniRule"/>
</dbReference>
<accession>A0A8J6NER6</accession>
<reference evidence="4 5" key="1">
    <citation type="submission" date="2020-08" db="EMBL/GenBank/DDBJ databases">
        <title>Bridging the membrane lipid divide: bacteria of the FCB group superphylum have the potential to synthesize archaeal ether lipids.</title>
        <authorList>
            <person name="Villanueva L."/>
            <person name="Von Meijenfeldt F.A.B."/>
            <person name="Westbye A.B."/>
            <person name="Yadav S."/>
            <person name="Hopmans E.C."/>
            <person name="Dutilh B.E."/>
            <person name="Sinninghe Damste J.S."/>
        </authorList>
    </citation>
    <scope>NUCLEOTIDE SEQUENCE [LARGE SCALE GENOMIC DNA]</scope>
    <source>
        <strain evidence="4">NIOZ-UU47</strain>
    </source>
</reference>
<keyword evidence="1 2" id="KW-0694">RNA-binding</keyword>
<evidence type="ECO:0000313" key="4">
    <source>
        <dbReference type="EMBL" id="MBC8317253.1"/>
    </source>
</evidence>
<evidence type="ECO:0000259" key="3">
    <source>
        <dbReference type="PROSITE" id="PS51295"/>
    </source>
</evidence>
<feature type="domain" description="CRM" evidence="3">
    <location>
        <begin position="1"/>
        <end position="97"/>
    </location>
</feature>
<organism evidence="4 5">
    <name type="scientific">Candidatus Desulfobia pelagia</name>
    <dbReference type="NCBI Taxonomy" id="2841692"/>
    <lineage>
        <taxon>Bacteria</taxon>
        <taxon>Pseudomonadati</taxon>
        <taxon>Thermodesulfobacteriota</taxon>
        <taxon>Desulfobulbia</taxon>
        <taxon>Desulfobulbales</taxon>
        <taxon>Desulfobulbaceae</taxon>
        <taxon>Candidatus Desulfobia</taxon>
    </lineage>
</organism>
<dbReference type="Gene3D" id="3.30.110.60">
    <property type="entry name" value="YhbY-like"/>
    <property type="match status" value="1"/>
</dbReference>
<evidence type="ECO:0000256" key="1">
    <source>
        <dbReference type="ARBA" id="ARBA00022884"/>
    </source>
</evidence>
<evidence type="ECO:0000313" key="5">
    <source>
        <dbReference type="Proteomes" id="UP000614424"/>
    </source>
</evidence>
<name>A0A8J6NER6_9BACT</name>
<dbReference type="PANTHER" id="PTHR40065:SF3">
    <property type="entry name" value="RNA-BINDING PROTEIN YHBY"/>
    <property type="match status" value="1"/>
</dbReference>
<dbReference type="InterPro" id="IPR001890">
    <property type="entry name" value="RNA-binding_CRM"/>
</dbReference>
<dbReference type="NCBIfam" id="TIGR00253">
    <property type="entry name" value="RNA_bind_YhbY"/>
    <property type="match status" value="1"/>
</dbReference>
<dbReference type="Proteomes" id="UP000614424">
    <property type="component" value="Unassembled WGS sequence"/>
</dbReference>
<dbReference type="PROSITE" id="PS51295">
    <property type="entry name" value="CRM"/>
    <property type="match status" value="1"/>
</dbReference>
<evidence type="ECO:0000256" key="2">
    <source>
        <dbReference type="PROSITE-ProRule" id="PRU00626"/>
    </source>
</evidence>
<gene>
    <name evidence="4" type="primary">yhbY</name>
    <name evidence="4" type="ORF">H8E41_05065</name>
</gene>
<dbReference type="Pfam" id="PF01985">
    <property type="entry name" value="CRS1_YhbY"/>
    <property type="match status" value="1"/>
</dbReference>
<sequence>MKLSSKKIRFLRGLGHHLAPVAMVGQAGVTEKVILSIKADLKTHELIKVKIQSNAPADRHDIADALGKATGAAIVQVLGKTILLFLENKKRRPDQKIILPD</sequence>
<dbReference type="AlphaFoldDB" id="A0A8J6NER6"/>
<dbReference type="InterPro" id="IPR035920">
    <property type="entry name" value="YhbY-like_sf"/>
</dbReference>